<evidence type="ECO:0000313" key="1">
    <source>
        <dbReference type="EMBL" id="CAG8643440.1"/>
    </source>
</evidence>
<dbReference type="Gene3D" id="3.80.10.10">
    <property type="entry name" value="Ribonuclease Inhibitor"/>
    <property type="match status" value="1"/>
</dbReference>
<dbReference type="OrthoDB" id="2388139at2759"/>
<proteinExistence type="predicted"/>
<dbReference type="EMBL" id="CAJVPL010004133">
    <property type="protein sequence ID" value="CAG8643440.1"/>
    <property type="molecule type" value="Genomic_DNA"/>
</dbReference>
<comment type="caution">
    <text evidence="1">The sequence shown here is derived from an EMBL/GenBank/DDBJ whole genome shotgun (WGS) entry which is preliminary data.</text>
</comment>
<dbReference type="InterPro" id="IPR032675">
    <property type="entry name" value="LRR_dom_sf"/>
</dbReference>
<protein>
    <submittedName>
        <fullName evidence="1">7490_t:CDS:1</fullName>
    </submittedName>
</protein>
<evidence type="ECO:0000313" key="2">
    <source>
        <dbReference type="Proteomes" id="UP000789831"/>
    </source>
</evidence>
<organism evidence="1 2">
    <name type="scientific">Ambispora gerdemannii</name>
    <dbReference type="NCBI Taxonomy" id="144530"/>
    <lineage>
        <taxon>Eukaryota</taxon>
        <taxon>Fungi</taxon>
        <taxon>Fungi incertae sedis</taxon>
        <taxon>Mucoromycota</taxon>
        <taxon>Glomeromycotina</taxon>
        <taxon>Glomeromycetes</taxon>
        <taxon>Archaeosporales</taxon>
        <taxon>Ambisporaceae</taxon>
        <taxon>Ambispora</taxon>
    </lineage>
</organism>
<gene>
    <name evidence="1" type="ORF">AGERDE_LOCUS11083</name>
</gene>
<accession>A0A9N9DQ88</accession>
<sequence length="409" mass="46881">MLRKRIGLAAQAISASSKFQKGVAYIPRVRRSTLSPKQLPSSPYLGKLAPELVSDILDQIFELLTQPSDDDILYSLQAYPNLYNCMLVNKKWCETAVRILYKHPWRLHRLYTLRKTDLAYDRCGLVRLYLTMLDREQRLVLLEQGINLPDPERTPRFKYASYLRCLDYGVMLESIWTIYSQSHYTYIPCEKVKLVVGALLKLFSTQAGSLTWLRFAPMSFSFDEMYFEMLADKEFNALLRPVEHLVIEANLGGCVKLYKLFSANFRNVRNLELTDLPRARNWLGDSSIKCQTEFTAVIESQHHLQSLTLKECAGYLSSIISAILSQSHTISHLKFIDCDFRGCEPWVGLSKCRQLISIEFGGCINISGAMIAPLVDAGLTRLKKVVVWNRTDQKACKELMSWASVYRSI</sequence>
<name>A0A9N9DQ88_9GLOM</name>
<dbReference type="SUPFAM" id="SSF52047">
    <property type="entry name" value="RNI-like"/>
    <property type="match status" value="1"/>
</dbReference>
<dbReference type="AlphaFoldDB" id="A0A9N9DQ88"/>
<keyword evidence="2" id="KW-1185">Reference proteome</keyword>
<reference evidence="1" key="1">
    <citation type="submission" date="2021-06" db="EMBL/GenBank/DDBJ databases">
        <authorList>
            <person name="Kallberg Y."/>
            <person name="Tangrot J."/>
            <person name="Rosling A."/>
        </authorList>
    </citation>
    <scope>NUCLEOTIDE SEQUENCE</scope>
    <source>
        <strain evidence="1">MT106</strain>
    </source>
</reference>
<dbReference type="Proteomes" id="UP000789831">
    <property type="component" value="Unassembled WGS sequence"/>
</dbReference>